<sequence length="160" mass="17748">MSVQTDNRATVERFWGALDDGPPRGEALETWKDNFAQDAVWEMPFAPEPLADTVPGRHLIGHFIDWFFASVPDLRIDSLTVHDTTDPELFILELHGKATVTQTGKIYANTYCTHMRIRDGKVVLIREYFNPNVVLEAFGRDVIAEGMSAVMAAAGVGAAQ</sequence>
<dbReference type="EMBL" id="RWKA01000034">
    <property type="protein sequence ID" value="TGB35791.1"/>
    <property type="molecule type" value="Genomic_DNA"/>
</dbReference>
<dbReference type="InterPro" id="IPR032710">
    <property type="entry name" value="NTF2-like_dom_sf"/>
</dbReference>
<dbReference type="Gene3D" id="3.10.450.50">
    <property type="match status" value="1"/>
</dbReference>
<dbReference type="InterPro" id="IPR037401">
    <property type="entry name" value="SnoaL-like"/>
</dbReference>
<protein>
    <submittedName>
        <fullName evidence="2">Nuclear transport factor 2 family protein</fullName>
    </submittedName>
</protein>
<evidence type="ECO:0000313" key="2">
    <source>
        <dbReference type="EMBL" id="TGB35791.1"/>
    </source>
</evidence>
<dbReference type="OrthoDB" id="4550754at2"/>
<accession>A0A2D0A8I3</accession>
<gene>
    <name evidence="2" type="ORF">EJD98_31090</name>
</gene>
<organism evidence="2 3">
    <name type="scientific">Mycolicibacterium peregrinum</name>
    <name type="common">Mycobacterium peregrinum</name>
    <dbReference type="NCBI Taxonomy" id="43304"/>
    <lineage>
        <taxon>Bacteria</taxon>
        <taxon>Bacillati</taxon>
        <taxon>Actinomycetota</taxon>
        <taxon>Actinomycetes</taxon>
        <taxon>Mycobacteriales</taxon>
        <taxon>Mycobacteriaceae</taxon>
        <taxon>Mycolicibacterium</taxon>
    </lineage>
</organism>
<evidence type="ECO:0000259" key="1">
    <source>
        <dbReference type="Pfam" id="PF12680"/>
    </source>
</evidence>
<dbReference type="Pfam" id="PF12680">
    <property type="entry name" value="SnoaL_2"/>
    <property type="match status" value="1"/>
</dbReference>
<comment type="caution">
    <text evidence="2">The sequence shown here is derived from an EMBL/GenBank/DDBJ whole genome shotgun (WGS) entry which is preliminary data.</text>
</comment>
<dbReference type="Proteomes" id="UP000297792">
    <property type="component" value="Unassembled WGS sequence"/>
</dbReference>
<dbReference type="SUPFAM" id="SSF54427">
    <property type="entry name" value="NTF2-like"/>
    <property type="match status" value="1"/>
</dbReference>
<dbReference type="AlphaFoldDB" id="A0A2D0A8I3"/>
<proteinExistence type="predicted"/>
<dbReference type="GeneID" id="98803694"/>
<evidence type="ECO:0000313" key="3">
    <source>
        <dbReference type="Proteomes" id="UP000297792"/>
    </source>
</evidence>
<name>A0A2D0A8I3_MYCPR</name>
<keyword evidence="3" id="KW-1185">Reference proteome</keyword>
<feature type="domain" description="SnoaL-like" evidence="1">
    <location>
        <begin position="12"/>
        <end position="124"/>
    </location>
</feature>
<dbReference type="RefSeq" id="WP_074415137.1">
    <property type="nucleotide sequence ID" value="NZ_JACKTU010000006.1"/>
</dbReference>
<reference evidence="2 3" key="1">
    <citation type="submission" date="2018-12" db="EMBL/GenBank/DDBJ databases">
        <title>Draft genome sequences of Mycolicibacterium peregrinum isolated from a pig with lymphadenitis and from soil on the same Japanese pig farm.</title>
        <authorList>
            <person name="Komatsu T."/>
            <person name="Ohya K."/>
            <person name="Sawai K."/>
            <person name="Odoi J.O."/>
            <person name="Otsu K."/>
            <person name="Ota A."/>
            <person name="Ito T."/>
            <person name="Kawai M."/>
            <person name="Maruyama F."/>
        </authorList>
    </citation>
    <scope>NUCLEOTIDE SEQUENCE [LARGE SCALE GENOMIC DNA]</scope>
    <source>
        <strain evidence="2 3">138</strain>
    </source>
</reference>